<dbReference type="InterPro" id="IPR011330">
    <property type="entry name" value="Glyco_hydro/deAcase_b/a-brl"/>
</dbReference>
<evidence type="ECO:0000256" key="1">
    <source>
        <dbReference type="SAM" id="MobiDB-lite"/>
    </source>
</evidence>
<dbReference type="OrthoDB" id="9784811at2"/>
<proteinExistence type="predicted"/>
<evidence type="ECO:0000313" key="3">
    <source>
        <dbReference type="EMBL" id="QOQ86934.1"/>
    </source>
</evidence>
<dbReference type="InterPro" id="IPR006837">
    <property type="entry name" value="Divergent_DAC"/>
</dbReference>
<keyword evidence="2" id="KW-0812">Transmembrane</keyword>
<dbReference type="SUPFAM" id="SSF88713">
    <property type="entry name" value="Glycoside hydrolase/deacetylase"/>
    <property type="match status" value="1"/>
</dbReference>
<evidence type="ECO:0000313" key="4">
    <source>
        <dbReference type="Proteomes" id="UP000594749"/>
    </source>
</evidence>
<organism evidence="3 4">
    <name type="scientific">Campylobacter corcagiensis</name>
    <dbReference type="NCBI Taxonomy" id="1448857"/>
    <lineage>
        <taxon>Bacteria</taxon>
        <taxon>Pseudomonadati</taxon>
        <taxon>Campylobacterota</taxon>
        <taxon>Epsilonproteobacteria</taxon>
        <taxon>Campylobacterales</taxon>
        <taxon>Campylobacteraceae</taxon>
        <taxon>Campylobacter</taxon>
    </lineage>
</organism>
<accession>A0A7M1LFT5</accession>
<dbReference type="PANTHER" id="PTHR30105">
    <property type="entry name" value="UNCHARACTERIZED YIBQ-RELATED"/>
    <property type="match status" value="1"/>
</dbReference>
<feature type="transmembrane region" description="Helical" evidence="2">
    <location>
        <begin position="36"/>
        <end position="57"/>
    </location>
</feature>
<dbReference type="RefSeq" id="WP_025803289.1">
    <property type="nucleotide sequence ID" value="NZ_CP053842.1"/>
</dbReference>
<keyword evidence="4" id="KW-1185">Reference proteome</keyword>
<dbReference type="Pfam" id="PF04748">
    <property type="entry name" value="Polysacc_deac_2"/>
    <property type="match status" value="1"/>
</dbReference>
<keyword evidence="2" id="KW-1133">Transmembrane helix</keyword>
<evidence type="ECO:0000256" key="2">
    <source>
        <dbReference type="SAM" id="Phobius"/>
    </source>
</evidence>
<keyword evidence="2" id="KW-0472">Membrane</keyword>
<dbReference type="Gene3D" id="3.20.20.370">
    <property type="entry name" value="Glycoside hydrolase/deacetylase"/>
    <property type="match status" value="1"/>
</dbReference>
<dbReference type="EMBL" id="CP063078">
    <property type="protein sequence ID" value="QOQ86934.1"/>
    <property type="molecule type" value="Genomic_DNA"/>
</dbReference>
<feature type="region of interest" description="Disordered" evidence="1">
    <location>
        <begin position="1"/>
        <end position="32"/>
    </location>
</feature>
<dbReference type="AlphaFoldDB" id="A0A7M1LFT5"/>
<sequence length="355" mass="40240">MADKDKKRVKSPASKTTKKSTKKEQNSSKNPKKNPLLQILSILFITLICVGVGIFTYKAFDSFFSKPTTKTELSKEHKKELKKESNKKIEIVVVDKNLTTDENKTAPSKKDENKTEISYEEIASNLEAFAPKKAVSGKPKLAIIIDDIATIDQAKNLKKVGLKLTPSIFPPDRANPDTLKVAKLFDFYMIHLPMEALNFNQRDVFTLKAKDSYENIDKRVAFVRENFKNAKFLNNHTGSKFTSDKDAIKKLLVALDKYGFIFVDSKTISSSKGSEVAKELGQRYIYRDIFIDNKDSEIYIKNQLKKAVDIAKSRGFAIAIGHPKTTTFKAIKSAKDSFLKDVEVVYIGEIYEYYK</sequence>
<name>A0A7M1LFT5_9BACT</name>
<dbReference type="CDD" id="cd10936">
    <property type="entry name" value="CE4_DAC2"/>
    <property type="match status" value="1"/>
</dbReference>
<reference evidence="3 4" key="1">
    <citation type="submission" date="2020-10" db="EMBL/GenBank/DDBJ databases">
        <title>Campylobacter and Helicobacter PacBio genomes.</title>
        <authorList>
            <person name="Lane C."/>
        </authorList>
    </citation>
    <scope>NUCLEOTIDE SEQUENCE [LARGE SCALE GENOMIC DNA]</scope>
    <source>
        <strain evidence="3 4">2016D-0077</strain>
    </source>
</reference>
<dbReference type="PANTHER" id="PTHR30105:SF2">
    <property type="entry name" value="DIVERGENT POLYSACCHARIDE DEACETYLASE SUPERFAMILY"/>
    <property type="match status" value="1"/>
</dbReference>
<dbReference type="GO" id="GO:0005975">
    <property type="term" value="P:carbohydrate metabolic process"/>
    <property type="evidence" value="ECO:0007669"/>
    <property type="project" value="InterPro"/>
</dbReference>
<dbReference type="Proteomes" id="UP000594749">
    <property type="component" value="Chromosome"/>
</dbReference>
<protein>
    <submittedName>
        <fullName evidence="3">Divergent polysaccharide deacetylase family protein</fullName>
    </submittedName>
</protein>
<gene>
    <name evidence="3" type="ORF">IMC76_06900</name>
</gene>